<sequence length="15" mass="1762">MVRSNIIKFYSYIAG</sequence>
<reference evidence="1" key="1">
    <citation type="submission" date="2014-11" db="EMBL/GenBank/DDBJ databases">
        <authorList>
            <person name="Amaro Gonzalez C."/>
        </authorList>
    </citation>
    <scope>NUCLEOTIDE SEQUENCE</scope>
</reference>
<evidence type="ECO:0000313" key="1">
    <source>
        <dbReference type="EMBL" id="JAI00666.1"/>
    </source>
</evidence>
<name>A0A0E9XFN2_ANGAN</name>
<reference evidence="1" key="2">
    <citation type="journal article" date="2015" name="Fish Shellfish Immunol.">
        <title>Early steps in the European eel (Anguilla anguilla)-Vibrio vulnificus interaction in the gills: Role of the RtxA13 toxin.</title>
        <authorList>
            <person name="Callol A."/>
            <person name="Pajuelo D."/>
            <person name="Ebbesson L."/>
            <person name="Teles M."/>
            <person name="MacKenzie S."/>
            <person name="Amaro C."/>
        </authorList>
    </citation>
    <scope>NUCLEOTIDE SEQUENCE</scope>
</reference>
<protein>
    <submittedName>
        <fullName evidence="1">Uncharacterized protein</fullName>
    </submittedName>
</protein>
<dbReference type="EMBL" id="GBXM01007912">
    <property type="protein sequence ID" value="JAI00666.1"/>
    <property type="molecule type" value="Transcribed_RNA"/>
</dbReference>
<accession>A0A0E9XFN2</accession>
<organism evidence="1">
    <name type="scientific">Anguilla anguilla</name>
    <name type="common">European freshwater eel</name>
    <name type="synonym">Muraena anguilla</name>
    <dbReference type="NCBI Taxonomy" id="7936"/>
    <lineage>
        <taxon>Eukaryota</taxon>
        <taxon>Metazoa</taxon>
        <taxon>Chordata</taxon>
        <taxon>Craniata</taxon>
        <taxon>Vertebrata</taxon>
        <taxon>Euteleostomi</taxon>
        <taxon>Actinopterygii</taxon>
        <taxon>Neopterygii</taxon>
        <taxon>Teleostei</taxon>
        <taxon>Anguilliformes</taxon>
        <taxon>Anguillidae</taxon>
        <taxon>Anguilla</taxon>
    </lineage>
</organism>
<proteinExistence type="predicted"/>